<evidence type="ECO:0000313" key="5">
    <source>
        <dbReference type="Proteomes" id="UP000222542"/>
    </source>
</evidence>
<dbReference type="Proteomes" id="UP000222542">
    <property type="component" value="Unassembled WGS sequence"/>
</dbReference>
<evidence type="ECO:0000259" key="3">
    <source>
        <dbReference type="Pfam" id="PF13947"/>
    </source>
</evidence>
<keyword evidence="5" id="KW-1185">Reference proteome</keyword>
<dbReference type="STRING" id="4072.A0A2G2ZJE6"/>
<dbReference type="Gramene" id="PHT82096">
    <property type="protein sequence ID" value="PHT82096"/>
    <property type="gene ID" value="T459_15111"/>
</dbReference>
<sequence length="74" mass="7622">MSNNVAKPGCQTKCGNLTVPYPFGIGIDAGCSIDSSFDIRCDTSSDPPIAYLNTGYSSIITASTVNISATQSPS</sequence>
<comment type="subcellular location">
    <subcellularLocation>
        <location evidence="1">Membrane</location>
        <topology evidence="1">Single-pass membrane protein</topology>
    </subcellularLocation>
</comment>
<evidence type="ECO:0000256" key="2">
    <source>
        <dbReference type="ARBA" id="ARBA00022729"/>
    </source>
</evidence>
<dbReference type="GO" id="GO:0016020">
    <property type="term" value="C:membrane"/>
    <property type="evidence" value="ECO:0007669"/>
    <property type="project" value="UniProtKB-SubCell"/>
</dbReference>
<dbReference type="EMBL" id="AYRZ02000005">
    <property type="protein sequence ID" value="PHT82096.1"/>
    <property type="molecule type" value="Genomic_DNA"/>
</dbReference>
<feature type="domain" description="Wall-associated receptor kinase galacturonan-binding" evidence="3">
    <location>
        <begin position="10"/>
        <end position="54"/>
    </location>
</feature>
<proteinExistence type="predicted"/>
<keyword evidence="2" id="KW-0732">Signal</keyword>
<dbReference type="AlphaFoldDB" id="A0A2G2ZJE6"/>
<dbReference type="PANTHER" id="PTHR33491">
    <property type="entry name" value="OSJNBA0016N04.9 PROTEIN"/>
    <property type="match status" value="1"/>
</dbReference>
<protein>
    <recommendedName>
        <fullName evidence="3">Wall-associated receptor kinase galacturonan-binding domain-containing protein</fullName>
    </recommendedName>
</protein>
<organism evidence="4 5">
    <name type="scientific">Capsicum annuum</name>
    <name type="common">Capsicum pepper</name>
    <dbReference type="NCBI Taxonomy" id="4072"/>
    <lineage>
        <taxon>Eukaryota</taxon>
        <taxon>Viridiplantae</taxon>
        <taxon>Streptophyta</taxon>
        <taxon>Embryophyta</taxon>
        <taxon>Tracheophyta</taxon>
        <taxon>Spermatophyta</taxon>
        <taxon>Magnoliopsida</taxon>
        <taxon>eudicotyledons</taxon>
        <taxon>Gunneridae</taxon>
        <taxon>Pentapetalae</taxon>
        <taxon>asterids</taxon>
        <taxon>lamiids</taxon>
        <taxon>Solanales</taxon>
        <taxon>Solanaceae</taxon>
        <taxon>Solanoideae</taxon>
        <taxon>Capsiceae</taxon>
        <taxon>Capsicum</taxon>
    </lineage>
</organism>
<accession>A0A2G2ZJE6</accession>
<dbReference type="GO" id="GO:0030247">
    <property type="term" value="F:polysaccharide binding"/>
    <property type="evidence" value="ECO:0007669"/>
    <property type="project" value="InterPro"/>
</dbReference>
<comment type="caution">
    <text evidence="4">The sequence shown here is derived from an EMBL/GenBank/DDBJ whole genome shotgun (WGS) entry which is preliminary data.</text>
</comment>
<gene>
    <name evidence="4" type="ORF">T459_15111</name>
</gene>
<dbReference type="Pfam" id="PF13947">
    <property type="entry name" value="GUB_WAK_bind"/>
    <property type="match status" value="1"/>
</dbReference>
<reference evidence="4 5" key="1">
    <citation type="journal article" date="2014" name="Nat. Genet.">
        <title>Genome sequence of the hot pepper provides insights into the evolution of pungency in Capsicum species.</title>
        <authorList>
            <person name="Kim S."/>
            <person name="Park M."/>
            <person name="Yeom S.I."/>
            <person name="Kim Y.M."/>
            <person name="Lee J.M."/>
            <person name="Lee H.A."/>
            <person name="Seo E."/>
            <person name="Choi J."/>
            <person name="Cheong K."/>
            <person name="Kim K.T."/>
            <person name="Jung K."/>
            <person name="Lee G.W."/>
            <person name="Oh S.K."/>
            <person name="Bae C."/>
            <person name="Kim S.B."/>
            <person name="Lee H.Y."/>
            <person name="Kim S.Y."/>
            <person name="Kim M.S."/>
            <person name="Kang B.C."/>
            <person name="Jo Y.D."/>
            <person name="Yang H.B."/>
            <person name="Jeong H.J."/>
            <person name="Kang W.H."/>
            <person name="Kwon J.K."/>
            <person name="Shin C."/>
            <person name="Lim J.Y."/>
            <person name="Park J.H."/>
            <person name="Huh J.H."/>
            <person name="Kim J.S."/>
            <person name="Kim B.D."/>
            <person name="Cohen O."/>
            <person name="Paran I."/>
            <person name="Suh M.C."/>
            <person name="Lee S.B."/>
            <person name="Kim Y.K."/>
            <person name="Shin Y."/>
            <person name="Noh S.J."/>
            <person name="Park J."/>
            <person name="Seo Y.S."/>
            <person name="Kwon S.Y."/>
            <person name="Kim H.A."/>
            <person name="Park J.M."/>
            <person name="Kim H.J."/>
            <person name="Choi S.B."/>
            <person name="Bosland P.W."/>
            <person name="Reeves G."/>
            <person name="Jo S.H."/>
            <person name="Lee B.W."/>
            <person name="Cho H.T."/>
            <person name="Choi H.S."/>
            <person name="Lee M.S."/>
            <person name="Yu Y."/>
            <person name="Do Choi Y."/>
            <person name="Park B.S."/>
            <person name="van Deynze A."/>
            <person name="Ashrafi H."/>
            <person name="Hill T."/>
            <person name="Kim W.T."/>
            <person name="Pai H.S."/>
            <person name="Ahn H.K."/>
            <person name="Yeam I."/>
            <person name="Giovannoni J.J."/>
            <person name="Rose J.K."/>
            <person name="Sorensen I."/>
            <person name="Lee S.J."/>
            <person name="Kim R.W."/>
            <person name="Choi I.Y."/>
            <person name="Choi B.S."/>
            <person name="Lim J.S."/>
            <person name="Lee Y.H."/>
            <person name="Choi D."/>
        </authorList>
    </citation>
    <scope>NUCLEOTIDE SEQUENCE [LARGE SCALE GENOMIC DNA]</scope>
    <source>
        <strain evidence="5">cv. CM334</strain>
    </source>
</reference>
<dbReference type="InterPro" id="IPR025287">
    <property type="entry name" value="WAK_GUB"/>
</dbReference>
<evidence type="ECO:0000256" key="1">
    <source>
        <dbReference type="ARBA" id="ARBA00004167"/>
    </source>
</evidence>
<dbReference type="OMA" id="SSFDIRC"/>
<reference evidence="4 5" key="2">
    <citation type="journal article" date="2017" name="Genome Biol.">
        <title>New reference genome sequences of hot pepper reveal the massive evolution of plant disease-resistance genes by retroduplication.</title>
        <authorList>
            <person name="Kim S."/>
            <person name="Park J."/>
            <person name="Yeom S.I."/>
            <person name="Kim Y.M."/>
            <person name="Seo E."/>
            <person name="Kim K.T."/>
            <person name="Kim M.S."/>
            <person name="Lee J.M."/>
            <person name="Cheong K."/>
            <person name="Shin H.S."/>
            <person name="Kim S.B."/>
            <person name="Han K."/>
            <person name="Lee J."/>
            <person name="Park M."/>
            <person name="Lee H.A."/>
            <person name="Lee H.Y."/>
            <person name="Lee Y."/>
            <person name="Oh S."/>
            <person name="Lee J.H."/>
            <person name="Choi E."/>
            <person name="Choi E."/>
            <person name="Lee S.E."/>
            <person name="Jeon J."/>
            <person name="Kim H."/>
            <person name="Choi G."/>
            <person name="Song H."/>
            <person name="Lee J."/>
            <person name="Lee S.C."/>
            <person name="Kwon J.K."/>
            <person name="Lee H.Y."/>
            <person name="Koo N."/>
            <person name="Hong Y."/>
            <person name="Kim R.W."/>
            <person name="Kang W.H."/>
            <person name="Huh J.H."/>
            <person name="Kang B.C."/>
            <person name="Yang T.J."/>
            <person name="Lee Y.H."/>
            <person name="Bennetzen J.L."/>
            <person name="Choi D."/>
        </authorList>
    </citation>
    <scope>NUCLEOTIDE SEQUENCE [LARGE SCALE GENOMIC DNA]</scope>
    <source>
        <strain evidence="5">cv. CM334</strain>
    </source>
</reference>
<evidence type="ECO:0000313" key="4">
    <source>
        <dbReference type="EMBL" id="PHT82096.1"/>
    </source>
</evidence>
<name>A0A2G2ZJE6_CAPAN</name>